<dbReference type="EMBL" id="BMDP01000001">
    <property type="protein sequence ID" value="GGI52854.1"/>
    <property type="molecule type" value="Genomic_DNA"/>
</dbReference>
<protein>
    <recommendedName>
        <fullName evidence="2">eCIS core domain-containing protein</fullName>
    </recommendedName>
</protein>
<feature type="region of interest" description="Disordered" evidence="1">
    <location>
        <begin position="1"/>
        <end position="22"/>
    </location>
</feature>
<feature type="compositionally biased region" description="Polar residues" evidence="1">
    <location>
        <begin position="1"/>
        <end position="14"/>
    </location>
</feature>
<gene>
    <name evidence="3" type="ORF">GCM10011430_00280</name>
</gene>
<evidence type="ECO:0000256" key="1">
    <source>
        <dbReference type="SAM" id="MobiDB-lite"/>
    </source>
</evidence>
<sequence length="1096" mass="121723">MMKQSIANEPVKQNKSIEEDEKIGSSAAQAMFVDNRVQAIAQRRLNEISAGSAREFPHFQAVSLPSSDNGLPRQLRSGIESMSGMSMDDVKVHYNSSAPAQLQAYAYAQGSDIYLGPGQERHLPHEAWHVVQQKQGRVPSMRQMRGIDINDDSGLEHEADVMGEKALLAGKSTTAVQLLRRQQSLPTVQAKSRVRQYAYMPLAEAYEDRLGKYCFTEPHAEHAATQAIAKMKQAMNVDAPSGNAGRVFGGDDPRYPGNVGKDANRVLDAIDNGNLREKMTGFYNASLGPFKKMLSDRINGVGEWADNWDGAKLDLQGRGLDANDGTAIGTRKEQITGSYYDLVPFSGKMKDLYVAPGDFKTRDKDDALYQGQSISSSKQPREEALDMRDNAKLNALSIEGLNQLTMVEGDLVGEHNAFLGNTFGTSTYLKIKTALHDLQTNRGNGSTQAVVLKNLADIRKYTWQWLKDNTKETGILSDFRSIHGQANTKMGEILQAVQTSTLLLPPSLRVTEEGGDDDLAHVPDNAFDGLAHDLFALDRGALIGEQNEFLGEAGGNEAYQAVLEKMGEIQEAVGKKEKIRALHELRVLATAWSGNFHDPADDRLLATVNKVRANDKLKKRVLVERLQKQLEKVYSSTHRSNDDLLSGALDARLSQREKDFLMEEHAPRFDNMGAFQSNAKLPWEEGSARYKPNLNNDWTNEALNVLKMPVMTGPSGTTDRMYQALNFLGNPTDRYDFRLALLGWMLTSKDHSFHEIMAVAKTYGCEYIPGPKSYRSIRPLTEADLRTHVCLEAGYLHLFPDEVEYHTDMDNNRLALYSPIIGSLNRQTQHNTLLENQLGMDIGTYNSSEKPKLLRNVTAYTTTAYAIQNIVANDSKFEALIKIKAMMSTAQKHPTLIAKMQLPVPGLTLEETNAWKALSFAERHMVKVLGLHSTITADELYKEAVRHNEFTLEAMHQLPEYNGIAWRGEAITSLIGNISGYDRNTTFTLNKFMSTSSLDTHANGYVKLARGISTVGGVDQSKWYTAFRTGVILRIQSQHGKIADSVSVNERNDVRDTTVAPRVAEVIFLPGTTFRVTSDPQTIPGKNSPVIDIDEQ</sequence>
<dbReference type="Proteomes" id="UP000627205">
    <property type="component" value="Unassembled WGS sequence"/>
</dbReference>
<proteinExistence type="predicted"/>
<evidence type="ECO:0000259" key="2">
    <source>
        <dbReference type="Pfam" id="PF13699"/>
    </source>
</evidence>
<evidence type="ECO:0000313" key="4">
    <source>
        <dbReference type="Proteomes" id="UP000627205"/>
    </source>
</evidence>
<reference evidence="3" key="2">
    <citation type="submission" date="2020-09" db="EMBL/GenBank/DDBJ databases">
        <authorList>
            <person name="Sun Q."/>
            <person name="Sedlacek I."/>
        </authorList>
    </citation>
    <scope>NUCLEOTIDE SEQUENCE</scope>
    <source>
        <strain evidence="3">CCM 7664</strain>
    </source>
</reference>
<dbReference type="Pfam" id="PF13699">
    <property type="entry name" value="eCIS_core"/>
    <property type="match status" value="1"/>
</dbReference>
<comment type="caution">
    <text evidence="3">The sequence shown here is derived from an EMBL/GenBank/DDBJ whole genome shotgun (WGS) entry which is preliminary data.</text>
</comment>
<dbReference type="SUPFAM" id="SSF56399">
    <property type="entry name" value="ADP-ribosylation"/>
    <property type="match status" value="1"/>
</dbReference>
<organism evidence="3 4">
    <name type="scientific">Oxalicibacterium solurbis</name>
    <dbReference type="NCBI Taxonomy" id="69280"/>
    <lineage>
        <taxon>Bacteria</taxon>
        <taxon>Pseudomonadati</taxon>
        <taxon>Pseudomonadota</taxon>
        <taxon>Betaproteobacteria</taxon>
        <taxon>Burkholderiales</taxon>
        <taxon>Oxalobacteraceae</taxon>
        <taxon>Oxalicibacterium</taxon>
    </lineage>
</organism>
<evidence type="ECO:0000313" key="3">
    <source>
        <dbReference type="EMBL" id="GGI52854.1"/>
    </source>
</evidence>
<keyword evidence="4" id="KW-1185">Reference proteome</keyword>
<dbReference type="InterPro" id="IPR025295">
    <property type="entry name" value="eCIS_core_dom"/>
</dbReference>
<accession>A0A8J3ASG8</accession>
<dbReference type="AlphaFoldDB" id="A0A8J3ASG8"/>
<reference evidence="3" key="1">
    <citation type="journal article" date="2014" name="Int. J. Syst. Evol. Microbiol.">
        <title>Complete genome sequence of Corynebacterium casei LMG S-19264T (=DSM 44701T), isolated from a smear-ripened cheese.</title>
        <authorList>
            <consortium name="US DOE Joint Genome Institute (JGI-PGF)"/>
            <person name="Walter F."/>
            <person name="Albersmeier A."/>
            <person name="Kalinowski J."/>
            <person name="Ruckert C."/>
        </authorList>
    </citation>
    <scope>NUCLEOTIDE SEQUENCE</scope>
    <source>
        <strain evidence="3">CCM 7664</strain>
    </source>
</reference>
<dbReference type="Gene3D" id="3.90.176.10">
    <property type="entry name" value="Toxin ADP-ribosyltransferase, Chain A, domain 1"/>
    <property type="match status" value="1"/>
</dbReference>
<feature type="domain" description="eCIS core" evidence="2">
    <location>
        <begin position="71"/>
        <end position="136"/>
    </location>
</feature>
<name>A0A8J3ASG8_9BURK</name>